<proteinExistence type="inferred from homology"/>
<dbReference type="InterPro" id="IPR052337">
    <property type="entry name" value="SAT4-like"/>
</dbReference>
<name>A0A084G705_PSEDA</name>
<dbReference type="RefSeq" id="XP_016642916.1">
    <property type="nucleotide sequence ID" value="XM_016787414.1"/>
</dbReference>
<keyword evidence="3 6" id="KW-1133">Transmembrane helix</keyword>
<feature type="transmembrane region" description="Helical" evidence="6">
    <location>
        <begin position="137"/>
        <end position="158"/>
    </location>
</feature>
<comment type="caution">
    <text evidence="8">The sequence shown here is derived from an EMBL/GenBank/DDBJ whole genome shotgun (WGS) entry which is preliminary data.</text>
</comment>
<keyword evidence="9" id="KW-1185">Reference proteome</keyword>
<evidence type="ECO:0000256" key="6">
    <source>
        <dbReference type="SAM" id="Phobius"/>
    </source>
</evidence>
<feature type="transmembrane region" description="Helical" evidence="6">
    <location>
        <begin position="95"/>
        <end position="117"/>
    </location>
</feature>
<sequence length="378" mass="41311">MVESRGGALGFPMAPRAEAAEDISAKTRVSVWLLTSMAGFLMGLRLCCKWLRHRGLWWDDYILVLAWLLLLADSICVSINTRHGLGRHISTVDPANFAALGLLGNLAATFAITGAMWSKTSFGVTILRLTSEWPRTIVWIAIVSINIFMGIIAIMTWITCDSPGRINVCVETKVYISYSVFAGAYSGVMDLVLALLPWYLIWGMRMDVREKLGITVAMSLGVSEVDIVPLVIWGNAEVATTIMAASIPVLRVLIRDATGGSYPASSSLYDPTSSGPSHRKWGDLLLRRNAGQTWVSPTSTERSGRCRAPAMWRGASEDFILQGCVMPGEEASVVDSERLHGGLSNKSPKGCDVRVVELGRRRGNESDGYEMGIVRRIV</sequence>
<dbReference type="OMA" id="EWPRTIV"/>
<evidence type="ECO:0000256" key="2">
    <source>
        <dbReference type="ARBA" id="ARBA00022692"/>
    </source>
</evidence>
<keyword evidence="4 6" id="KW-0472">Membrane</keyword>
<dbReference type="PANTHER" id="PTHR33048:SF42">
    <property type="entry name" value="INTEGRAL MEMBRANE PROTEIN"/>
    <property type="match status" value="1"/>
</dbReference>
<evidence type="ECO:0000256" key="4">
    <source>
        <dbReference type="ARBA" id="ARBA00023136"/>
    </source>
</evidence>
<feature type="transmembrane region" description="Helical" evidence="6">
    <location>
        <begin position="60"/>
        <end position="80"/>
    </location>
</feature>
<dbReference type="GO" id="GO:0016020">
    <property type="term" value="C:membrane"/>
    <property type="evidence" value="ECO:0007669"/>
    <property type="project" value="UniProtKB-SubCell"/>
</dbReference>
<dbReference type="InterPro" id="IPR049326">
    <property type="entry name" value="Rhodopsin_dom_fungi"/>
</dbReference>
<dbReference type="AlphaFoldDB" id="A0A084G705"/>
<dbReference type="EMBL" id="JOWA01000096">
    <property type="protein sequence ID" value="KEZ43117.1"/>
    <property type="molecule type" value="Genomic_DNA"/>
</dbReference>
<keyword evidence="2 6" id="KW-0812">Transmembrane</keyword>
<comment type="subcellular location">
    <subcellularLocation>
        <location evidence="1">Membrane</location>
        <topology evidence="1">Multi-pass membrane protein</topology>
    </subcellularLocation>
</comment>
<dbReference type="PANTHER" id="PTHR33048">
    <property type="entry name" value="PTH11-LIKE INTEGRAL MEMBRANE PROTEIN (AFU_ORTHOLOGUE AFUA_5G11245)"/>
    <property type="match status" value="1"/>
</dbReference>
<comment type="similarity">
    <text evidence="5">Belongs to the SAT4 family.</text>
</comment>
<dbReference type="KEGG" id="sapo:SAPIO_CDS5002"/>
<dbReference type="OrthoDB" id="5417887at2759"/>
<evidence type="ECO:0000256" key="5">
    <source>
        <dbReference type="ARBA" id="ARBA00038359"/>
    </source>
</evidence>
<organism evidence="8 9">
    <name type="scientific">Pseudallescheria apiosperma</name>
    <name type="common">Scedosporium apiospermum</name>
    <dbReference type="NCBI Taxonomy" id="563466"/>
    <lineage>
        <taxon>Eukaryota</taxon>
        <taxon>Fungi</taxon>
        <taxon>Dikarya</taxon>
        <taxon>Ascomycota</taxon>
        <taxon>Pezizomycotina</taxon>
        <taxon>Sordariomycetes</taxon>
        <taxon>Hypocreomycetidae</taxon>
        <taxon>Microascales</taxon>
        <taxon>Microascaceae</taxon>
        <taxon>Scedosporium</taxon>
    </lineage>
</organism>
<evidence type="ECO:0000259" key="7">
    <source>
        <dbReference type="Pfam" id="PF20684"/>
    </source>
</evidence>
<feature type="transmembrane region" description="Helical" evidence="6">
    <location>
        <begin position="29"/>
        <end position="48"/>
    </location>
</feature>
<dbReference type="GeneID" id="27724074"/>
<dbReference type="Pfam" id="PF20684">
    <property type="entry name" value="Fung_rhodopsin"/>
    <property type="match status" value="1"/>
</dbReference>
<dbReference type="HOGENOM" id="CLU_028200_3_0_1"/>
<feature type="transmembrane region" description="Helical" evidence="6">
    <location>
        <begin position="178"/>
        <end position="201"/>
    </location>
</feature>
<evidence type="ECO:0000313" key="8">
    <source>
        <dbReference type="EMBL" id="KEZ43117.1"/>
    </source>
</evidence>
<evidence type="ECO:0000313" key="9">
    <source>
        <dbReference type="Proteomes" id="UP000028545"/>
    </source>
</evidence>
<reference evidence="8 9" key="1">
    <citation type="journal article" date="2014" name="Genome Announc.">
        <title>Draft genome sequence of the pathogenic fungus Scedosporium apiospermum.</title>
        <authorList>
            <person name="Vandeputte P."/>
            <person name="Ghamrawi S."/>
            <person name="Rechenmann M."/>
            <person name="Iltis A."/>
            <person name="Giraud S."/>
            <person name="Fleury M."/>
            <person name="Thornton C."/>
            <person name="Delhaes L."/>
            <person name="Meyer W."/>
            <person name="Papon N."/>
            <person name="Bouchara J.P."/>
        </authorList>
    </citation>
    <scope>NUCLEOTIDE SEQUENCE [LARGE SCALE GENOMIC DNA]</scope>
    <source>
        <strain evidence="8 9">IHEM 14462</strain>
    </source>
</reference>
<evidence type="ECO:0000256" key="3">
    <source>
        <dbReference type="ARBA" id="ARBA00022989"/>
    </source>
</evidence>
<evidence type="ECO:0000256" key="1">
    <source>
        <dbReference type="ARBA" id="ARBA00004141"/>
    </source>
</evidence>
<protein>
    <recommendedName>
        <fullName evidence="7">Rhodopsin domain-containing protein</fullName>
    </recommendedName>
</protein>
<feature type="domain" description="Rhodopsin" evidence="7">
    <location>
        <begin position="44"/>
        <end position="222"/>
    </location>
</feature>
<gene>
    <name evidence="8" type="ORF">SAPIO_CDS5002</name>
</gene>
<dbReference type="Proteomes" id="UP000028545">
    <property type="component" value="Unassembled WGS sequence"/>
</dbReference>
<dbReference type="VEuPathDB" id="FungiDB:SAPIO_CDS5002"/>
<accession>A0A084G705</accession>